<evidence type="ECO:0000313" key="1">
    <source>
        <dbReference type="EMBL" id="KAF2575064.1"/>
    </source>
</evidence>
<dbReference type="AlphaFoldDB" id="A0A8S9IZ02"/>
<reference evidence="1" key="1">
    <citation type="submission" date="2019-12" db="EMBL/GenBank/DDBJ databases">
        <title>Genome sequencing and annotation of Brassica cretica.</title>
        <authorList>
            <person name="Studholme D.J."/>
            <person name="Sarris P.F."/>
        </authorList>
    </citation>
    <scope>NUCLEOTIDE SEQUENCE</scope>
    <source>
        <strain evidence="1">PFS-102/07</strain>
        <tissue evidence="1">Leaf</tissue>
    </source>
</reference>
<name>A0A8S9IZ02_BRACR</name>
<protein>
    <submittedName>
        <fullName evidence="1">Uncharacterized protein</fullName>
    </submittedName>
</protein>
<proteinExistence type="predicted"/>
<comment type="caution">
    <text evidence="1">The sequence shown here is derived from an EMBL/GenBank/DDBJ whole genome shotgun (WGS) entry which is preliminary data.</text>
</comment>
<sequence length="137" mass="14868">MELVGGGLVMTKNRAQLCFQPPLMELGLAGNVGGFPPGSSSFYISSKIVLFHSCGCKDLSVADLLKSDGSKAAVKRLSELEARSKLLVVELSFENVDSARAKQVNLLKLLARAKQVMTVPSTGRSLRDLVMSTRWLW</sequence>
<gene>
    <name evidence="1" type="ORF">F2Q70_00004758</name>
</gene>
<dbReference type="EMBL" id="QGKY02001015">
    <property type="protein sequence ID" value="KAF2575064.1"/>
    <property type="molecule type" value="Genomic_DNA"/>
</dbReference>
<organism evidence="1">
    <name type="scientific">Brassica cretica</name>
    <name type="common">Mustard</name>
    <dbReference type="NCBI Taxonomy" id="69181"/>
    <lineage>
        <taxon>Eukaryota</taxon>
        <taxon>Viridiplantae</taxon>
        <taxon>Streptophyta</taxon>
        <taxon>Embryophyta</taxon>
        <taxon>Tracheophyta</taxon>
        <taxon>Spermatophyta</taxon>
        <taxon>Magnoliopsida</taxon>
        <taxon>eudicotyledons</taxon>
        <taxon>Gunneridae</taxon>
        <taxon>Pentapetalae</taxon>
        <taxon>rosids</taxon>
        <taxon>malvids</taxon>
        <taxon>Brassicales</taxon>
        <taxon>Brassicaceae</taxon>
        <taxon>Brassiceae</taxon>
        <taxon>Brassica</taxon>
    </lineage>
</organism>
<accession>A0A8S9IZ02</accession>